<dbReference type="AlphaFoldDB" id="A0A8C4XSR2"/>
<evidence type="ECO:0000313" key="2">
    <source>
        <dbReference type="Ensembl" id="ENSFTIP00000019092.1"/>
    </source>
</evidence>
<dbReference type="OrthoDB" id="10546655at2759"/>
<evidence type="ECO:0000313" key="3">
    <source>
        <dbReference type="Proteomes" id="UP000694562"/>
    </source>
</evidence>
<reference evidence="2" key="1">
    <citation type="submission" date="2025-08" db="UniProtKB">
        <authorList>
            <consortium name="Ensembl"/>
        </authorList>
    </citation>
    <scope>IDENTIFICATION</scope>
</reference>
<dbReference type="OMA" id="CGAGWEN"/>
<feature type="region of interest" description="Disordered" evidence="1">
    <location>
        <begin position="25"/>
        <end position="62"/>
    </location>
</feature>
<keyword evidence="3" id="KW-1185">Reference proteome</keyword>
<name>A0A8C4XSR2_FALTI</name>
<reference evidence="2" key="2">
    <citation type="submission" date="2025-09" db="UniProtKB">
        <authorList>
            <consortium name="Ensembl"/>
        </authorList>
    </citation>
    <scope>IDENTIFICATION</scope>
</reference>
<evidence type="ECO:0000256" key="1">
    <source>
        <dbReference type="SAM" id="MobiDB-lite"/>
    </source>
</evidence>
<proteinExistence type="predicted"/>
<sequence>MSCTLVPFGHFQDLEAARDFLCPQRRPGSAAAGKESKSTSWEDGGWGAWDEAELQEPVSSYI</sequence>
<dbReference type="Proteomes" id="UP000694562">
    <property type="component" value="Unplaced"/>
</dbReference>
<dbReference type="Ensembl" id="ENSFTIT00000019892.1">
    <property type="protein sequence ID" value="ENSFTIP00000019092.1"/>
    <property type="gene ID" value="ENSFTIG00000012588.1"/>
</dbReference>
<protein>
    <submittedName>
        <fullName evidence="2">Uncharacterized protein</fullName>
    </submittedName>
</protein>
<organism evidence="2 3">
    <name type="scientific">Falco tinnunculus</name>
    <name type="common">Common kestrel</name>
    <dbReference type="NCBI Taxonomy" id="100819"/>
    <lineage>
        <taxon>Eukaryota</taxon>
        <taxon>Metazoa</taxon>
        <taxon>Chordata</taxon>
        <taxon>Craniata</taxon>
        <taxon>Vertebrata</taxon>
        <taxon>Euteleostomi</taxon>
        <taxon>Archelosauria</taxon>
        <taxon>Archosauria</taxon>
        <taxon>Dinosauria</taxon>
        <taxon>Saurischia</taxon>
        <taxon>Theropoda</taxon>
        <taxon>Coelurosauria</taxon>
        <taxon>Aves</taxon>
        <taxon>Neognathae</taxon>
        <taxon>Neoaves</taxon>
        <taxon>Telluraves</taxon>
        <taxon>Australaves</taxon>
        <taxon>Falconiformes</taxon>
        <taxon>Falconidae</taxon>
        <taxon>Falco</taxon>
    </lineage>
</organism>
<accession>A0A8C4XSR2</accession>